<dbReference type="GO" id="GO:0006397">
    <property type="term" value="P:mRNA processing"/>
    <property type="evidence" value="ECO:0007669"/>
    <property type="project" value="UniProtKB-KW"/>
</dbReference>
<evidence type="ECO:0000256" key="11">
    <source>
        <dbReference type="ARBA" id="ARBA00023242"/>
    </source>
</evidence>
<evidence type="ECO:0000256" key="13">
    <source>
        <dbReference type="PROSITE-ProRule" id="PRU00332"/>
    </source>
</evidence>
<comment type="caution">
    <text evidence="18">The sequence shown here is derived from an EMBL/GenBank/DDBJ whole genome shotgun (WGS) entry which is preliminary data.</text>
</comment>
<dbReference type="InterPro" id="IPR012677">
    <property type="entry name" value="Nucleotide-bd_a/b_plait_sf"/>
</dbReference>
<dbReference type="CDD" id="cd07323">
    <property type="entry name" value="LAM"/>
    <property type="match status" value="1"/>
</dbReference>
<dbReference type="CDD" id="cd12290">
    <property type="entry name" value="RRM1_LARP7"/>
    <property type="match status" value="1"/>
</dbReference>
<evidence type="ECO:0000256" key="5">
    <source>
        <dbReference type="ARBA" id="ARBA00022782"/>
    </source>
</evidence>
<evidence type="ECO:0000256" key="14">
    <source>
        <dbReference type="SAM" id="MobiDB-lite"/>
    </source>
</evidence>
<feature type="compositionally biased region" description="Basic and acidic residues" evidence="14">
    <location>
        <begin position="303"/>
        <end position="325"/>
    </location>
</feature>
<dbReference type="GO" id="GO:1990904">
    <property type="term" value="C:ribonucleoprotein complex"/>
    <property type="evidence" value="ECO:0007669"/>
    <property type="project" value="UniProtKB-UniRule"/>
</dbReference>
<keyword evidence="19" id="KW-1185">Reference proteome</keyword>
<dbReference type="AlphaFoldDB" id="A0A2G8JYY5"/>
<feature type="domain" description="HTH La-type RNA-binding" evidence="16">
    <location>
        <begin position="21"/>
        <end position="112"/>
    </location>
</feature>
<feature type="compositionally biased region" description="Basic and acidic residues" evidence="14">
    <location>
        <begin position="333"/>
        <end position="353"/>
    </location>
</feature>
<accession>A0A2G8JYY5</accession>
<dbReference type="InterPro" id="IPR014886">
    <property type="entry name" value="La_xRRM"/>
</dbReference>
<keyword evidence="5" id="KW-0221">Differentiation</keyword>
<dbReference type="SMART" id="SM00715">
    <property type="entry name" value="LA"/>
    <property type="match status" value="1"/>
</dbReference>
<dbReference type="GO" id="GO:0007283">
    <property type="term" value="P:spermatogenesis"/>
    <property type="evidence" value="ECO:0007669"/>
    <property type="project" value="UniProtKB-KW"/>
</dbReference>
<dbReference type="PROSITE" id="PS50102">
    <property type="entry name" value="RRM"/>
    <property type="match status" value="1"/>
</dbReference>
<keyword evidence="9" id="KW-0804">Transcription</keyword>
<keyword evidence="8" id="KW-0805">Transcription regulation</keyword>
<dbReference type="InterPro" id="IPR034887">
    <property type="entry name" value="LARP7_RRM1"/>
</dbReference>
<dbReference type="Gene3D" id="1.10.10.10">
    <property type="entry name" value="Winged helix-like DNA-binding domain superfamily/Winged helix DNA-binding domain"/>
    <property type="match status" value="1"/>
</dbReference>
<evidence type="ECO:0000313" key="18">
    <source>
        <dbReference type="EMBL" id="PIK40981.1"/>
    </source>
</evidence>
<evidence type="ECO:0000256" key="3">
    <source>
        <dbReference type="ARBA" id="ARBA00015867"/>
    </source>
</evidence>
<evidence type="ECO:0000256" key="7">
    <source>
        <dbReference type="ARBA" id="ARBA00022884"/>
    </source>
</evidence>
<keyword evidence="6" id="KW-0744">Spermatogenesis</keyword>
<comment type="similarity">
    <text evidence="2">Belongs to the LARP7 family.</text>
</comment>
<dbReference type="PANTHER" id="PTHR22792">
    <property type="entry name" value="LUPUS LA PROTEIN-RELATED"/>
    <property type="match status" value="1"/>
</dbReference>
<dbReference type="Pfam" id="PF08777">
    <property type="entry name" value="RRM_3"/>
    <property type="match status" value="1"/>
</dbReference>
<dbReference type="Gene3D" id="3.30.70.330">
    <property type="match status" value="2"/>
</dbReference>
<dbReference type="InterPro" id="IPR036390">
    <property type="entry name" value="WH_DNA-bd_sf"/>
</dbReference>
<sequence>MASSKRASLSSIGSIDEKKRRTRRRKLQASLCSQVEFYFSDANLRKDRFINQEIKKSADRYVPLDLVASFNKIRELTEDVGVIGKALQKSKLVEVSPDGTQIRRRKPLEEPKYNPDDCTVYVECLPKPTDIAWIQQTFKYCGNVTYVSLPRYKSTGDIKGFAFVEYETPEEAQRACQLLNNPLDDYGPPGMFPKTRKGKFVSVDLAQISLDQTDEPEEHRHHRHGNKRDGTNRDSKEEEADEHSRKHLKRRHNDKTEDSHKLKELQESNLKDKVHGERIVTESKQETGTAENEENTKRRKRKSETVDHEGKVSKKRKGHEEEDNHVQVGGGGGKERREDGQGEGDRHIGEVGKKTRKRKAEEDDVKDESQKKRKPKEEKDAVVFETVREKDESASVVQKDVRAALKKMRNKEKGVTRVDGNRKKKRFRQKKEKEEQQLFLRVLSKAEWLKLKDQYLHLQKLGLQEMKNAMRAQWRAQSHSKPAVTQEPQKGSTAPEFVEGVVLRIQSTEPIESRKELREKLDSVAPVAYVDLEDGEAGGFVRFKFQQAAEKVLSQDIAGLDTISFTLLTGDEEEKYWQKLNADRVSKLTSTSKRKKQRGKIRVMKRAEKALTAKMSSHITFND</sequence>
<feature type="compositionally biased region" description="Basic and acidic residues" evidence="14">
    <location>
        <begin position="254"/>
        <end position="285"/>
    </location>
</feature>
<dbReference type="InterPro" id="IPR036388">
    <property type="entry name" value="WH-like_DNA-bd_sf"/>
</dbReference>
<evidence type="ECO:0000256" key="1">
    <source>
        <dbReference type="ARBA" id="ARBA00004642"/>
    </source>
</evidence>
<evidence type="ECO:0000259" key="15">
    <source>
        <dbReference type="PROSITE" id="PS50102"/>
    </source>
</evidence>
<feature type="compositionally biased region" description="Basic and acidic residues" evidence="14">
    <location>
        <begin position="367"/>
        <end position="381"/>
    </location>
</feature>
<dbReference type="SUPFAM" id="SSF54928">
    <property type="entry name" value="RNA-binding domain, RBD"/>
    <property type="match status" value="1"/>
</dbReference>
<feature type="domain" description="RRM" evidence="15">
    <location>
        <begin position="118"/>
        <end position="208"/>
    </location>
</feature>
<dbReference type="InterPro" id="IPR035979">
    <property type="entry name" value="RBD_domain_sf"/>
</dbReference>
<dbReference type="EMBL" id="MRZV01001064">
    <property type="protein sequence ID" value="PIK40981.1"/>
    <property type="molecule type" value="Genomic_DNA"/>
</dbReference>
<dbReference type="FunFam" id="1.10.10.10:FF:000158">
    <property type="entry name" value="La ribonucleoprotein domain family member 7"/>
    <property type="match status" value="1"/>
</dbReference>
<feature type="region of interest" description="Disordered" evidence="14">
    <location>
        <begin position="210"/>
        <end position="381"/>
    </location>
</feature>
<keyword evidence="10" id="KW-0508">mRNA splicing</keyword>
<dbReference type="GO" id="GO:0003723">
    <property type="term" value="F:RNA binding"/>
    <property type="evidence" value="ECO:0007669"/>
    <property type="project" value="UniProtKB-UniRule"/>
</dbReference>
<evidence type="ECO:0000256" key="9">
    <source>
        <dbReference type="ARBA" id="ARBA00023163"/>
    </source>
</evidence>
<dbReference type="InterPro" id="IPR002344">
    <property type="entry name" value="Lupus_La"/>
</dbReference>
<dbReference type="PROSITE" id="PS50961">
    <property type="entry name" value="HTH_LA"/>
    <property type="match status" value="1"/>
</dbReference>
<keyword evidence="7 13" id="KW-0694">RNA-binding</keyword>
<evidence type="ECO:0000256" key="10">
    <source>
        <dbReference type="ARBA" id="ARBA00023187"/>
    </source>
</evidence>
<dbReference type="SMART" id="SM00360">
    <property type="entry name" value="RRM"/>
    <property type="match status" value="1"/>
</dbReference>
<evidence type="ECO:0000256" key="8">
    <source>
        <dbReference type="ARBA" id="ARBA00023015"/>
    </source>
</evidence>
<protein>
    <recommendedName>
        <fullName evidence="3">La-related protein 7</fullName>
    </recommendedName>
    <alternativeName>
        <fullName evidence="12">La ribonucleoprotein domain family member 7</fullName>
    </alternativeName>
</protein>
<evidence type="ECO:0000256" key="6">
    <source>
        <dbReference type="ARBA" id="ARBA00022871"/>
    </source>
</evidence>
<evidence type="ECO:0000313" key="19">
    <source>
        <dbReference type="Proteomes" id="UP000230750"/>
    </source>
</evidence>
<dbReference type="InterPro" id="IPR045180">
    <property type="entry name" value="La_dom_prot"/>
</dbReference>
<dbReference type="Proteomes" id="UP000230750">
    <property type="component" value="Unassembled WGS sequence"/>
</dbReference>
<feature type="compositionally biased region" description="Basic and acidic residues" evidence="14">
    <location>
        <begin position="227"/>
        <end position="236"/>
    </location>
</feature>
<dbReference type="Pfam" id="PF05383">
    <property type="entry name" value="La"/>
    <property type="match status" value="1"/>
</dbReference>
<evidence type="ECO:0000256" key="4">
    <source>
        <dbReference type="ARBA" id="ARBA00022664"/>
    </source>
</evidence>
<dbReference type="SUPFAM" id="SSF46785">
    <property type="entry name" value="Winged helix' DNA-binding domain"/>
    <property type="match status" value="1"/>
</dbReference>
<dbReference type="GO" id="GO:0005654">
    <property type="term" value="C:nucleoplasm"/>
    <property type="evidence" value="ECO:0007669"/>
    <property type="project" value="UniProtKB-SubCell"/>
</dbReference>
<feature type="domain" description="XRRM" evidence="17">
    <location>
        <begin position="496"/>
        <end position="609"/>
    </location>
</feature>
<dbReference type="PANTHER" id="PTHR22792:SF62">
    <property type="entry name" value="LA-RELATED PROTEIN 7"/>
    <property type="match status" value="1"/>
</dbReference>
<proteinExistence type="inferred from homology"/>
<evidence type="ECO:0000259" key="16">
    <source>
        <dbReference type="PROSITE" id="PS50961"/>
    </source>
</evidence>
<dbReference type="OrthoDB" id="439993at2759"/>
<dbReference type="PROSITE" id="PS51939">
    <property type="entry name" value="XRRM"/>
    <property type="match status" value="1"/>
</dbReference>
<evidence type="ECO:0000256" key="12">
    <source>
        <dbReference type="ARBA" id="ARBA00029640"/>
    </source>
</evidence>
<dbReference type="Pfam" id="PF00076">
    <property type="entry name" value="RRM_1"/>
    <property type="match status" value="1"/>
</dbReference>
<evidence type="ECO:0000259" key="17">
    <source>
        <dbReference type="PROSITE" id="PS51939"/>
    </source>
</evidence>
<dbReference type="GO" id="GO:0008380">
    <property type="term" value="P:RNA splicing"/>
    <property type="evidence" value="ECO:0007669"/>
    <property type="project" value="UniProtKB-KW"/>
</dbReference>
<gene>
    <name evidence="18" type="ORF">BSL78_22168</name>
</gene>
<comment type="subcellular location">
    <subcellularLocation>
        <location evidence="1">Nucleus</location>
        <location evidence="1">Nucleoplasm</location>
    </subcellularLocation>
</comment>
<dbReference type="GO" id="GO:0030154">
    <property type="term" value="P:cell differentiation"/>
    <property type="evidence" value="ECO:0007669"/>
    <property type="project" value="UniProtKB-KW"/>
</dbReference>
<keyword evidence="11" id="KW-0539">Nucleus</keyword>
<dbReference type="STRING" id="307972.A0A2G8JYY5"/>
<dbReference type="InterPro" id="IPR006630">
    <property type="entry name" value="La_HTH"/>
</dbReference>
<name>A0A2G8JYY5_STIJA</name>
<dbReference type="InterPro" id="IPR000504">
    <property type="entry name" value="RRM_dom"/>
</dbReference>
<keyword evidence="4" id="KW-0507">mRNA processing</keyword>
<dbReference type="PRINTS" id="PR00302">
    <property type="entry name" value="LUPUSLA"/>
</dbReference>
<reference evidence="18 19" key="1">
    <citation type="journal article" date="2017" name="PLoS Biol.">
        <title>The sea cucumber genome provides insights into morphological evolution and visceral regeneration.</title>
        <authorList>
            <person name="Zhang X."/>
            <person name="Sun L."/>
            <person name="Yuan J."/>
            <person name="Sun Y."/>
            <person name="Gao Y."/>
            <person name="Zhang L."/>
            <person name="Li S."/>
            <person name="Dai H."/>
            <person name="Hamel J.F."/>
            <person name="Liu C."/>
            <person name="Yu Y."/>
            <person name="Liu S."/>
            <person name="Lin W."/>
            <person name="Guo K."/>
            <person name="Jin S."/>
            <person name="Xu P."/>
            <person name="Storey K.B."/>
            <person name="Huan P."/>
            <person name="Zhang T."/>
            <person name="Zhou Y."/>
            <person name="Zhang J."/>
            <person name="Lin C."/>
            <person name="Li X."/>
            <person name="Xing L."/>
            <person name="Huo D."/>
            <person name="Sun M."/>
            <person name="Wang L."/>
            <person name="Mercier A."/>
            <person name="Li F."/>
            <person name="Yang H."/>
            <person name="Xiang J."/>
        </authorList>
    </citation>
    <scope>NUCLEOTIDE SEQUENCE [LARGE SCALE GENOMIC DNA]</scope>
    <source>
        <strain evidence="18">Shaxun</strain>
        <tissue evidence="18">Muscle</tissue>
    </source>
</reference>
<organism evidence="18 19">
    <name type="scientific">Stichopus japonicus</name>
    <name type="common">Sea cucumber</name>
    <dbReference type="NCBI Taxonomy" id="307972"/>
    <lineage>
        <taxon>Eukaryota</taxon>
        <taxon>Metazoa</taxon>
        <taxon>Echinodermata</taxon>
        <taxon>Eleutherozoa</taxon>
        <taxon>Echinozoa</taxon>
        <taxon>Holothuroidea</taxon>
        <taxon>Aspidochirotacea</taxon>
        <taxon>Aspidochirotida</taxon>
        <taxon>Stichopodidae</taxon>
        <taxon>Apostichopus</taxon>
    </lineage>
</organism>
<evidence type="ECO:0000256" key="2">
    <source>
        <dbReference type="ARBA" id="ARBA00008680"/>
    </source>
</evidence>